<comment type="caution">
    <text evidence="5">The sequence shown here is derived from an EMBL/GenBank/DDBJ whole genome shotgun (WGS) entry which is preliminary data.</text>
</comment>
<dbReference type="GO" id="GO:0008270">
    <property type="term" value="F:zinc ion binding"/>
    <property type="evidence" value="ECO:0007669"/>
    <property type="project" value="InterPro"/>
</dbReference>
<name>A0A1Y1QLM6_9GAMM</name>
<reference evidence="5 6" key="1">
    <citation type="submission" date="2017-01" db="EMBL/GenBank/DDBJ databases">
        <title>Novel large sulfur bacteria in the metagenomes of groundwater-fed chemosynthetic microbial mats in the Lake Huron basin.</title>
        <authorList>
            <person name="Sharrar A.M."/>
            <person name="Flood B.E."/>
            <person name="Bailey J.V."/>
            <person name="Jones D.S."/>
            <person name="Biddanda B."/>
            <person name="Ruberg S.A."/>
            <person name="Marcus D.N."/>
            <person name="Dick G.J."/>
        </authorList>
    </citation>
    <scope>NUCLEOTIDE SEQUENCE [LARGE SCALE GENOMIC DNA]</scope>
    <source>
        <strain evidence="5">A8</strain>
    </source>
</reference>
<proteinExistence type="predicted"/>
<feature type="domain" description="Peptidase M1 membrane alanine aminopeptidase" evidence="4">
    <location>
        <begin position="267"/>
        <end position="392"/>
    </location>
</feature>
<evidence type="ECO:0000256" key="2">
    <source>
        <dbReference type="PIRSR" id="PIRSR634015-3"/>
    </source>
</evidence>
<dbReference type="Proteomes" id="UP000192491">
    <property type="component" value="Unassembled WGS sequence"/>
</dbReference>
<evidence type="ECO:0000256" key="3">
    <source>
        <dbReference type="SAM" id="SignalP"/>
    </source>
</evidence>
<dbReference type="InterPro" id="IPR014782">
    <property type="entry name" value="Peptidase_M1_dom"/>
</dbReference>
<keyword evidence="2" id="KW-0479">Metal-binding</keyword>
<evidence type="ECO:0000313" key="6">
    <source>
        <dbReference type="Proteomes" id="UP000192491"/>
    </source>
</evidence>
<dbReference type="AlphaFoldDB" id="A0A1Y1QLM6"/>
<keyword evidence="3" id="KW-0732">Signal</keyword>
<dbReference type="PANTHER" id="PTHR45726">
    <property type="entry name" value="LEUKOTRIENE A-4 HYDROLASE"/>
    <property type="match status" value="1"/>
</dbReference>
<feature type="binding site" evidence="2">
    <location>
        <position position="267"/>
    </location>
    <ligand>
        <name>Zn(2+)</name>
        <dbReference type="ChEBI" id="CHEBI:29105"/>
        <note>catalytic</note>
    </ligand>
</feature>
<evidence type="ECO:0000256" key="1">
    <source>
        <dbReference type="PIRSR" id="PIRSR634015-1"/>
    </source>
</evidence>
<evidence type="ECO:0000313" key="5">
    <source>
        <dbReference type="EMBL" id="OQX08695.1"/>
    </source>
</evidence>
<evidence type="ECO:0000259" key="4">
    <source>
        <dbReference type="Pfam" id="PF01433"/>
    </source>
</evidence>
<dbReference type="InterPro" id="IPR027268">
    <property type="entry name" value="Peptidase_M4/M1_CTD_sf"/>
</dbReference>
<organism evidence="5 6">
    <name type="scientific">Thiothrix lacustris</name>
    <dbReference type="NCBI Taxonomy" id="525917"/>
    <lineage>
        <taxon>Bacteria</taxon>
        <taxon>Pseudomonadati</taxon>
        <taxon>Pseudomonadota</taxon>
        <taxon>Gammaproteobacteria</taxon>
        <taxon>Thiotrichales</taxon>
        <taxon>Thiotrichaceae</taxon>
        <taxon>Thiothrix</taxon>
    </lineage>
</organism>
<feature type="chain" id="PRO_5012349891" description="Peptidase M1 membrane alanine aminopeptidase domain-containing protein" evidence="3">
    <location>
        <begin position="22"/>
        <end position="632"/>
    </location>
</feature>
<feature type="binding site" evidence="2">
    <location>
        <position position="271"/>
    </location>
    <ligand>
        <name>Zn(2+)</name>
        <dbReference type="ChEBI" id="CHEBI:29105"/>
        <note>catalytic</note>
    </ligand>
</feature>
<protein>
    <recommendedName>
        <fullName evidence="4">Peptidase M1 membrane alanine aminopeptidase domain-containing protein</fullName>
    </recommendedName>
</protein>
<feature type="active site" description="Proton acceptor" evidence="1">
    <location>
        <position position="268"/>
    </location>
</feature>
<dbReference type="PANTHER" id="PTHR45726:SF3">
    <property type="entry name" value="LEUKOTRIENE A-4 HYDROLASE"/>
    <property type="match status" value="1"/>
</dbReference>
<dbReference type="Pfam" id="PF01433">
    <property type="entry name" value="Peptidase_M1"/>
    <property type="match status" value="1"/>
</dbReference>
<sequence length="632" mass="70640">MHLFKHCCLLLLLCLSLNAAADTPPVLHHVLQVTPDLATGSLQVEDTVSVPPNLRTNGEFAFVLGDAFQLDTPSVTTSADHHYRIAFAPEQTTVTLRYRGKLTSTSDCAWLTQACVLLNQRGVYLDAGAQWYPQVANALHTFELHVTLPEGWVSLSQGKALADGWQEMQPQDSIYLLAGKFHVYQQQGKHANAMVYLQSDDAALAQRYLQATEQYLTEYSELLGDYPYAKFATVESFWETGWGMPSFTLLGSRVMRLPFILHSSFPHEILHNWWGNGVYVDASQGNWSEGLTAYLADHRIKAQAGEGTEYRRSTLQKYAAFVGQGAAFPLREFRGRHDETTQAIGYGKALMLFHELRREVGDAAFFAGLKHFYQRYRFQSATFGDLLTALGADQAWQQRWLTGTSAARLALSAVSATPPAAGYRVQFTLTQQQSGEALPLVIPLRVQFADTKTVPHQATVTMTQTTQTFEVMLKEKPQQLAIDPDFDVFRVPDAAELPAALTSLYAKTPKTYVLSRKTDAAMQVAWETWLDTLKARDKELRVQYDDQPLPETGTLVFFGRGFYTLALSLRMGQRDIVLLNASTVTSLNNFLKKLPHYGKYSYVVFNSATGDNMAKGQWDVTDSPLMTTFGNE</sequence>
<dbReference type="EMBL" id="MTEJ01000168">
    <property type="protein sequence ID" value="OQX08695.1"/>
    <property type="molecule type" value="Genomic_DNA"/>
</dbReference>
<dbReference type="SUPFAM" id="SSF55486">
    <property type="entry name" value="Metalloproteases ('zincins'), catalytic domain"/>
    <property type="match status" value="1"/>
</dbReference>
<feature type="active site" description="Proton donor" evidence="1">
    <location>
        <position position="346"/>
    </location>
</feature>
<dbReference type="Gene3D" id="1.10.390.10">
    <property type="entry name" value="Neutral Protease Domain 2"/>
    <property type="match status" value="1"/>
</dbReference>
<gene>
    <name evidence="5" type="ORF">BWK73_24705</name>
</gene>
<feature type="signal peptide" evidence="3">
    <location>
        <begin position="1"/>
        <end position="21"/>
    </location>
</feature>
<feature type="binding site" evidence="2">
    <location>
        <position position="289"/>
    </location>
    <ligand>
        <name>Zn(2+)</name>
        <dbReference type="ChEBI" id="CHEBI:29105"/>
        <note>catalytic</note>
    </ligand>
</feature>
<dbReference type="GO" id="GO:0008237">
    <property type="term" value="F:metallopeptidase activity"/>
    <property type="evidence" value="ECO:0007669"/>
    <property type="project" value="InterPro"/>
</dbReference>
<accession>A0A1Y1QLM6</accession>
<keyword evidence="2" id="KW-0862">Zinc</keyword>
<comment type="cofactor">
    <cofactor evidence="2">
        <name>Zn(2+)</name>
        <dbReference type="ChEBI" id="CHEBI:29105"/>
    </cofactor>
    <text evidence="2">Binds 1 zinc ion per subunit.</text>
</comment>
<dbReference type="InterPro" id="IPR034015">
    <property type="entry name" value="M1_LTA4H"/>
</dbReference>